<evidence type="ECO:0000256" key="2">
    <source>
        <dbReference type="ARBA" id="ARBA00022676"/>
    </source>
</evidence>
<sequence>MPPTLTVLMTTYHGTSVEELERSVASITGQTRPPDEFLVVVDGPVPRALDDALAAAAAAHPGIRVERLPRNVGSGLASARGLELATGDFVARHDSDDVSLPHRLEREMEVIAAHDLDLVGSAMLEFEGSPDHVVGVRRTPRTHDQIAARMRLNNPINNPTVVFRRRLALDVGGYADLRYMQDYELFARLLAAGARAENLDEPLVLFNAGQGMISRRGGWRMLPYEWDVQRRLRDTGTIGTMLLARNMVVRGAFRVIPPTLLKRVYAVLFRRGAEPPPVPPVPSVPPGAP</sequence>
<gene>
    <name evidence="5" type="ORF">GCM10023168_03850</name>
</gene>
<comment type="caution">
    <text evidence="5">The sequence shown here is derived from an EMBL/GenBank/DDBJ whole genome shotgun (WGS) entry which is preliminary data.</text>
</comment>
<dbReference type="PANTHER" id="PTHR43685:SF5">
    <property type="entry name" value="GLYCOSYLTRANSFERASE EPSE-RELATED"/>
    <property type="match status" value="1"/>
</dbReference>
<evidence type="ECO:0000313" key="5">
    <source>
        <dbReference type="EMBL" id="GAA4398130.1"/>
    </source>
</evidence>
<protein>
    <submittedName>
        <fullName evidence="5">Glycosyltransferase</fullName>
    </submittedName>
</protein>
<evidence type="ECO:0000256" key="1">
    <source>
        <dbReference type="ARBA" id="ARBA00006739"/>
    </source>
</evidence>
<dbReference type="Gene3D" id="3.90.550.10">
    <property type="entry name" value="Spore Coat Polysaccharide Biosynthesis Protein SpsA, Chain A"/>
    <property type="match status" value="1"/>
</dbReference>
<organism evidence="5 6">
    <name type="scientific">Fodinibacter luteus</name>
    <dbReference type="NCBI Taxonomy" id="552064"/>
    <lineage>
        <taxon>Bacteria</taxon>
        <taxon>Bacillati</taxon>
        <taxon>Actinomycetota</taxon>
        <taxon>Actinomycetes</taxon>
        <taxon>Micrococcales</taxon>
        <taxon>Intrasporangiaceae</taxon>
        <taxon>Fodinibacter (ex Wang et al. 2009)</taxon>
    </lineage>
</organism>
<evidence type="ECO:0000259" key="4">
    <source>
        <dbReference type="Pfam" id="PF00535"/>
    </source>
</evidence>
<dbReference type="InterPro" id="IPR050834">
    <property type="entry name" value="Glycosyltransf_2"/>
</dbReference>
<dbReference type="Pfam" id="PF00535">
    <property type="entry name" value="Glycos_transf_2"/>
    <property type="match status" value="1"/>
</dbReference>
<dbReference type="RefSeq" id="WP_345201694.1">
    <property type="nucleotide sequence ID" value="NZ_BAABGM010000002.1"/>
</dbReference>
<dbReference type="SUPFAM" id="SSF53448">
    <property type="entry name" value="Nucleotide-diphospho-sugar transferases"/>
    <property type="match status" value="1"/>
</dbReference>
<keyword evidence="3" id="KW-0808">Transferase</keyword>
<feature type="domain" description="Glycosyltransferase 2-like" evidence="4">
    <location>
        <begin position="6"/>
        <end position="167"/>
    </location>
</feature>
<keyword evidence="2" id="KW-0328">Glycosyltransferase</keyword>
<name>A0ABP8JYM1_9MICO</name>
<dbReference type="Proteomes" id="UP001500945">
    <property type="component" value="Unassembled WGS sequence"/>
</dbReference>
<evidence type="ECO:0000313" key="6">
    <source>
        <dbReference type="Proteomes" id="UP001500945"/>
    </source>
</evidence>
<proteinExistence type="inferred from homology"/>
<comment type="similarity">
    <text evidence="1">Belongs to the glycosyltransferase 2 family.</text>
</comment>
<evidence type="ECO:0000256" key="3">
    <source>
        <dbReference type="ARBA" id="ARBA00022679"/>
    </source>
</evidence>
<reference evidence="6" key="1">
    <citation type="journal article" date="2019" name="Int. J. Syst. Evol. Microbiol.">
        <title>The Global Catalogue of Microorganisms (GCM) 10K type strain sequencing project: providing services to taxonomists for standard genome sequencing and annotation.</title>
        <authorList>
            <consortium name="The Broad Institute Genomics Platform"/>
            <consortium name="The Broad Institute Genome Sequencing Center for Infectious Disease"/>
            <person name="Wu L."/>
            <person name="Ma J."/>
        </authorList>
    </citation>
    <scope>NUCLEOTIDE SEQUENCE [LARGE SCALE GENOMIC DNA]</scope>
    <source>
        <strain evidence="6">JCM 17809</strain>
    </source>
</reference>
<accession>A0ABP8JYM1</accession>
<keyword evidence="6" id="KW-1185">Reference proteome</keyword>
<dbReference type="InterPro" id="IPR001173">
    <property type="entry name" value="Glyco_trans_2-like"/>
</dbReference>
<dbReference type="EMBL" id="BAABGM010000002">
    <property type="protein sequence ID" value="GAA4398130.1"/>
    <property type="molecule type" value="Genomic_DNA"/>
</dbReference>
<dbReference type="InterPro" id="IPR029044">
    <property type="entry name" value="Nucleotide-diphossugar_trans"/>
</dbReference>
<dbReference type="PANTHER" id="PTHR43685">
    <property type="entry name" value="GLYCOSYLTRANSFERASE"/>
    <property type="match status" value="1"/>
</dbReference>